<gene>
    <name evidence="1" type="ORF">F8566_07425</name>
</gene>
<dbReference type="InterPro" id="IPR036390">
    <property type="entry name" value="WH_DNA-bd_sf"/>
</dbReference>
<dbReference type="Gene3D" id="1.10.10.10">
    <property type="entry name" value="Winged helix-like DNA-binding domain superfamily/Winged helix DNA-binding domain"/>
    <property type="match status" value="1"/>
</dbReference>
<dbReference type="SUPFAM" id="SSF46785">
    <property type="entry name" value="Winged helix' DNA-binding domain"/>
    <property type="match status" value="1"/>
</dbReference>
<evidence type="ECO:0000313" key="2">
    <source>
        <dbReference type="Proteomes" id="UP000468735"/>
    </source>
</evidence>
<keyword evidence="2" id="KW-1185">Reference proteome</keyword>
<dbReference type="EMBL" id="WBMT01000003">
    <property type="protein sequence ID" value="KAB2350798.1"/>
    <property type="molecule type" value="Genomic_DNA"/>
</dbReference>
<protein>
    <submittedName>
        <fullName evidence="1">ArsR family transcriptional regulator</fullName>
    </submittedName>
</protein>
<proteinExistence type="predicted"/>
<dbReference type="InterPro" id="IPR036388">
    <property type="entry name" value="WH-like_DNA-bd_sf"/>
</dbReference>
<dbReference type="Proteomes" id="UP000468735">
    <property type="component" value="Unassembled WGS sequence"/>
</dbReference>
<evidence type="ECO:0000313" key="1">
    <source>
        <dbReference type="EMBL" id="KAB2350798.1"/>
    </source>
</evidence>
<dbReference type="OrthoDB" id="3526885at2"/>
<sequence>MKESAPPQLPIFRSRLQGELLARLLLGPDREMTMLDLAVMLRTDLGSVVREVDRLARAGLLVLRRTTAGRVVRRDTATPLYEPLARLLMLTFGPRAVVAEEFARLPGVVEVLIFGAWAERYEGDAGDPAGDVEVLVIGELSHARAFDAAQEAAARLGLPVHPVVRSARCWQEDDDPFLREIRAGSLYPISG</sequence>
<dbReference type="AlphaFoldDB" id="A0A6H9Z740"/>
<dbReference type="RefSeq" id="WP_151559197.1">
    <property type="nucleotide sequence ID" value="NZ_WBMT01000003.1"/>
</dbReference>
<reference evidence="1 2" key="1">
    <citation type="submission" date="2019-09" db="EMBL/GenBank/DDBJ databases">
        <title>Actinomadura physcomitrii sp. nov., a novel actinomycete isolated from moss [Physcomitrium sphaericum (Ludw) Fuernr].</title>
        <authorList>
            <person name="Zhuang X."/>
            <person name="Liu C."/>
        </authorList>
    </citation>
    <scope>NUCLEOTIDE SEQUENCE [LARGE SCALE GENOMIC DNA]</scope>
    <source>
        <strain evidence="1 2">HMC1</strain>
    </source>
</reference>
<accession>A0A6H9Z740</accession>
<organism evidence="1 2">
    <name type="scientific">Actinomadura rudentiformis</name>
    <dbReference type="NCBI Taxonomy" id="359158"/>
    <lineage>
        <taxon>Bacteria</taxon>
        <taxon>Bacillati</taxon>
        <taxon>Actinomycetota</taxon>
        <taxon>Actinomycetes</taxon>
        <taxon>Streptosporangiales</taxon>
        <taxon>Thermomonosporaceae</taxon>
        <taxon>Actinomadura</taxon>
    </lineage>
</organism>
<name>A0A6H9Z740_9ACTN</name>
<comment type="caution">
    <text evidence="1">The sequence shown here is derived from an EMBL/GenBank/DDBJ whole genome shotgun (WGS) entry which is preliminary data.</text>
</comment>